<keyword evidence="1" id="KW-0812">Transmembrane</keyword>
<feature type="transmembrane region" description="Helical" evidence="1">
    <location>
        <begin position="29"/>
        <end position="54"/>
    </location>
</feature>
<dbReference type="EMBL" id="JAWRVE010000014">
    <property type="protein sequence ID" value="KAL1877425.1"/>
    <property type="molecule type" value="Genomic_DNA"/>
</dbReference>
<protein>
    <submittedName>
        <fullName evidence="2">Uncharacterized protein</fullName>
    </submittedName>
</protein>
<sequence>MPSLSNLVAQNHLAMRDGLAADDEGNTHVINLLIIILSVVVVLGLLLAGVLIILRRMRNKQQRVRKDSLPQYNDVVQDTKRTSNHRRLTIETRNGHSSVLVFNKDGQPMLANPNQPPHSPDNVPEIHITFPEEEDEGGRRKSGRVLVVRVGDNANATVGMEPLDEEQLPAYEKESSHQFYSIDMDDIGGLREKQREDYH</sequence>
<evidence type="ECO:0000313" key="2">
    <source>
        <dbReference type="EMBL" id="KAL1877425.1"/>
    </source>
</evidence>
<accession>A0ABR3XNW1</accession>
<gene>
    <name evidence="2" type="ORF">Daus18300_002411</name>
</gene>
<name>A0ABR3XNW1_9PEZI</name>
<comment type="caution">
    <text evidence="2">The sequence shown here is derived from an EMBL/GenBank/DDBJ whole genome shotgun (WGS) entry which is preliminary data.</text>
</comment>
<dbReference type="Proteomes" id="UP001583177">
    <property type="component" value="Unassembled WGS sequence"/>
</dbReference>
<organism evidence="2 3">
    <name type="scientific">Diaporthe australafricana</name>
    <dbReference type="NCBI Taxonomy" id="127596"/>
    <lineage>
        <taxon>Eukaryota</taxon>
        <taxon>Fungi</taxon>
        <taxon>Dikarya</taxon>
        <taxon>Ascomycota</taxon>
        <taxon>Pezizomycotina</taxon>
        <taxon>Sordariomycetes</taxon>
        <taxon>Sordariomycetidae</taxon>
        <taxon>Diaporthales</taxon>
        <taxon>Diaporthaceae</taxon>
        <taxon>Diaporthe</taxon>
    </lineage>
</organism>
<evidence type="ECO:0000256" key="1">
    <source>
        <dbReference type="SAM" id="Phobius"/>
    </source>
</evidence>
<keyword evidence="3" id="KW-1185">Reference proteome</keyword>
<keyword evidence="1" id="KW-1133">Transmembrane helix</keyword>
<evidence type="ECO:0000313" key="3">
    <source>
        <dbReference type="Proteomes" id="UP001583177"/>
    </source>
</evidence>
<reference evidence="2 3" key="1">
    <citation type="journal article" date="2024" name="IMA Fungus">
        <title>IMA Genome - F19 : A genome assembly and annotation guide to empower mycologists, including annotated draft genome sequences of Ceratocystis pirilliformis, Diaporthe australafricana, Fusarium ophioides, Paecilomyces lecythidis, and Sporothrix stenoceras.</title>
        <authorList>
            <person name="Aylward J."/>
            <person name="Wilson A.M."/>
            <person name="Visagie C.M."/>
            <person name="Spraker J."/>
            <person name="Barnes I."/>
            <person name="Buitendag C."/>
            <person name="Ceriani C."/>
            <person name="Del Mar Angel L."/>
            <person name="du Plessis D."/>
            <person name="Fuchs T."/>
            <person name="Gasser K."/>
            <person name="Kramer D."/>
            <person name="Li W."/>
            <person name="Munsamy K."/>
            <person name="Piso A."/>
            <person name="Price J.L."/>
            <person name="Sonnekus B."/>
            <person name="Thomas C."/>
            <person name="van der Nest A."/>
            <person name="van Dijk A."/>
            <person name="van Heerden A."/>
            <person name="van Vuuren N."/>
            <person name="Yilmaz N."/>
            <person name="Duong T.A."/>
            <person name="van der Merwe N.A."/>
            <person name="Wingfield M.J."/>
            <person name="Wingfield B.D."/>
        </authorList>
    </citation>
    <scope>NUCLEOTIDE SEQUENCE [LARGE SCALE GENOMIC DNA]</scope>
    <source>
        <strain evidence="2 3">CMW 18300</strain>
    </source>
</reference>
<keyword evidence="1" id="KW-0472">Membrane</keyword>
<proteinExistence type="predicted"/>